<feature type="domain" description="DUF4964" evidence="1">
    <location>
        <begin position="3"/>
        <end position="35"/>
    </location>
</feature>
<evidence type="ECO:0000259" key="1">
    <source>
        <dbReference type="Pfam" id="PF16334"/>
    </source>
</evidence>
<accession>A0ABT4Q487</accession>
<keyword evidence="3" id="KW-1185">Reference proteome</keyword>
<name>A0ABT4Q487_9BACL</name>
<reference evidence="2 3" key="1">
    <citation type="submission" date="2022-12" db="EMBL/GenBank/DDBJ databases">
        <title>Draft genome sequence of Paenibacillus sp. dW9.</title>
        <authorList>
            <person name="Choi E.-W."/>
            <person name="Kim D.-U."/>
        </authorList>
    </citation>
    <scope>NUCLEOTIDE SEQUENCE [LARGE SCALE GENOMIC DNA]</scope>
    <source>
        <strain evidence="3">dW9</strain>
    </source>
</reference>
<evidence type="ECO:0000313" key="3">
    <source>
        <dbReference type="Proteomes" id="UP001527882"/>
    </source>
</evidence>
<dbReference type="InterPro" id="IPR032515">
    <property type="entry name" value="DUF4964"/>
</dbReference>
<gene>
    <name evidence="2" type="ORF">O9H85_03935</name>
</gene>
<comment type="caution">
    <text evidence="2">The sequence shown here is derived from an EMBL/GenBank/DDBJ whole genome shotgun (WGS) entry which is preliminary data.</text>
</comment>
<protein>
    <submittedName>
        <fullName evidence="2">DUF4964 domain-containing protein</fullName>
    </submittedName>
</protein>
<dbReference type="RefSeq" id="WP_269879996.1">
    <property type="nucleotide sequence ID" value="NZ_JAQAGZ010000002.1"/>
</dbReference>
<sequence>MTALRPPAVPLVTVDPYLSIWSFNNNLHEGVTRTGRSGITACAGWL</sequence>
<dbReference type="EMBL" id="JAQAGZ010000002">
    <property type="protein sequence ID" value="MCZ8511597.1"/>
    <property type="molecule type" value="Genomic_DNA"/>
</dbReference>
<dbReference type="Pfam" id="PF16334">
    <property type="entry name" value="DUF4964"/>
    <property type="match status" value="1"/>
</dbReference>
<evidence type="ECO:0000313" key="2">
    <source>
        <dbReference type="EMBL" id="MCZ8511597.1"/>
    </source>
</evidence>
<dbReference type="Proteomes" id="UP001527882">
    <property type="component" value="Unassembled WGS sequence"/>
</dbReference>
<proteinExistence type="predicted"/>
<organism evidence="2 3">
    <name type="scientific">Paenibacillus gyeongsangnamensis</name>
    <dbReference type="NCBI Taxonomy" id="3388067"/>
    <lineage>
        <taxon>Bacteria</taxon>
        <taxon>Bacillati</taxon>
        <taxon>Bacillota</taxon>
        <taxon>Bacilli</taxon>
        <taxon>Bacillales</taxon>
        <taxon>Paenibacillaceae</taxon>
        <taxon>Paenibacillus</taxon>
    </lineage>
</organism>